<dbReference type="GO" id="GO:0045493">
    <property type="term" value="P:xylan catabolic process"/>
    <property type="evidence" value="ECO:0007669"/>
    <property type="project" value="InterPro"/>
</dbReference>
<keyword evidence="1" id="KW-0378">Hydrolase</keyword>
<accession>A0AAN9L2I3</accession>
<evidence type="ECO:0000256" key="1">
    <source>
        <dbReference type="ARBA" id="ARBA00022801"/>
    </source>
</evidence>
<dbReference type="GO" id="GO:0048046">
    <property type="term" value="C:apoplast"/>
    <property type="evidence" value="ECO:0007669"/>
    <property type="project" value="TreeGrafter"/>
</dbReference>
<dbReference type="SUPFAM" id="SSF52279">
    <property type="entry name" value="Beta-D-glucan exohydrolase, C-terminal domain"/>
    <property type="match status" value="1"/>
</dbReference>
<organism evidence="4 5">
    <name type="scientific">Canavalia gladiata</name>
    <name type="common">Sword bean</name>
    <name type="synonym">Dolichos gladiatus</name>
    <dbReference type="NCBI Taxonomy" id="3824"/>
    <lineage>
        <taxon>Eukaryota</taxon>
        <taxon>Viridiplantae</taxon>
        <taxon>Streptophyta</taxon>
        <taxon>Embryophyta</taxon>
        <taxon>Tracheophyta</taxon>
        <taxon>Spermatophyta</taxon>
        <taxon>Magnoliopsida</taxon>
        <taxon>eudicotyledons</taxon>
        <taxon>Gunneridae</taxon>
        <taxon>Pentapetalae</taxon>
        <taxon>rosids</taxon>
        <taxon>fabids</taxon>
        <taxon>Fabales</taxon>
        <taxon>Fabaceae</taxon>
        <taxon>Papilionoideae</taxon>
        <taxon>50 kb inversion clade</taxon>
        <taxon>NPAAA clade</taxon>
        <taxon>indigoferoid/millettioid clade</taxon>
        <taxon>Phaseoleae</taxon>
        <taxon>Canavalia</taxon>
    </lineage>
</organism>
<sequence length="323" mass="35611">MGMLSVSWLDLDSGNYLGQYIEGAVKQRLLDEASIKNAVSNNFATLIHFGSFMAIQANNLMETLVRRIIPCNYISPLQGLTTLVPTSYAPGYPNVQCENAQLDDATKIATFADATVIVVDASLAVEAESLDRINILLPGQEQLLVCDVANASKLRTCDSCHHVWRSMDVSFAKTNDKITRTLWVGYPNEASGAAIANVIFGFHNPSGRLPVTRYPQSYVEKVPMIKMNMRANPTTGYPEDHVCHSSKCKSLDVADEHCQNLAFDFHLGVKNIGQMSSSHIVLLFFTPPNVHNAPQKHLLAVEKVHLPGQSEAHVRFKVDVCKD</sequence>
<dbReference type="InterPro" id="IPR002772">
    <property type="entry name" value="Glyco_hydro_3_C"/>
</dbReference>
<proteinExistence type="predicted"/>
<name>A0AAN9L2I3_CANGL</name>
<dbReference type="GO" id="GO:0031222">
    <property type="term" value="P:arabinan catabolic process"/>
    <property type="evidence" value="ECO:0007669"/>
    <property type="project" value="TreeGrafter"/>
</dbReference>
<keyword evidence="5" id="KW-1185">Reference proteome</keyword>
<comment type="caution">
    <text evidence="4">The sequence shown here is derived from an EMBL/GenBank/DDBJ whole genome shotgun (WGS) entry which is preliminary data.</text>
</comment>
<dbReference type="EMBL" id="JAYMYQ010000005">
    <property type="protein sequence ID" value="KAK7328197.1"/>
    <property type="molecule type" value="Genomic_DNA"/>
</dbReference>
<protein>
    <recommendedName>
        <fullName evidence="3">Glycoside hydrolase family 3 C-terminal domain-containing protein</fullName>
    </recommendedName>
</protein>
<dbReference type="Pfam" id="PF01915">
    <property type="entry name" value="Glyco_hydro_3_C"/>
    <property type="match status" value="1"/>
</dbReference>
<dbReference type="Gene3D" id="2.60.40.10">
    <property type="entry name" value="Immunoglobulins"/>
    <property type="match status" value="1"/>
</dbReference>
<dbReference type="GO" id="GO:0046556">
    <property type="term" value="F:alpha-L-arabinofuranosidase activity"/>
    <property type="evidence" value="ECO:0007669"/>
    <property type="project" value="TreeGrafter"/>
</dbReference>
<reference evidence="4 5" key="1">
    <citation type="submission" date="2024-01" db="EMBL/GenBank/DDBJ databases">
        <title>The genomes of 5 underutilized Papilionoideae crops provide insights into root nodulation and disease resistanc.</title>
        <authorList>
            <person name="Jiang F."/>
        </authorList>
    </citation>
    <scope>NUCLEOTIDE SEQUENCE [LARGE SCALE GENOMIC DNA]</scope>
    <source>
        <strain evidence="4">LVBAO_FW01</strain>
        <tissue evidence="4">Leaves</tissue>
    </source>
</reference>
<gene>
    <name evidence="4" type="ORF">VNO77_22299</name>
</gene>
<evidence type="ECO:0000313" key="4">
    <source>
        <dbReference type="EMBL" id="KAK7328197.1"/>
    </source>
</evidence>
<dbReference type="Gene3D" id="3.40.50.1700">
    <property type="entry name" value="Glycoside hydrolase family 3 C-terminal domain"/>
    <property type="match status" value="1"/>
</dbReference>
<dbReference type="AlphaFoldDB" id="A0AAN9L2I3"/>
<dbReference type="InterPro" id="IPR044993">
    <property type="entry name" value="BXL"/>
</dbReference>
<evidence type="ECO:0000259" key="3">
    <source>
        <dbReference type="Pfam" id="PF01915"/>
    </source>
</evidence>
<dbReference type="GO" id="GO:0009044">
    <property type="term" value="F:xylan 1,4-beta-xylosidase activity"/>
    <property type="evidence" value="ECO:0007669"/>
    <property type="project" value="InterPro"/>
</dbReference>
<evidence type="ECO:0000256" key="2">
    <source>
        <dbReference type="ARBA" id="ARBA00023295"/>
    </source>
</evidence>
<feature type="domain" description="Glycoside hydrolase family 3 C-terminal" evidence="3">
    <location>
        <begin position="70"/>
        <end position="242"/>
    </location>
</feature>
<dbReference type="PANTHER" id="PTHR42721:SF14">
    <property type="entry name" value="BETA-D-XYLOSIDASE 4-RELATED"/>
    <property type="match status" value="1"/>
</dbReference>
<dbReference type="InterPro" id="IPR013783">
    <property type="entry name" value="Ig-like_fold"/>
</dbReference>
<keyword evidence="2" id="KW-0326">Glycosidase</keyword>
<evidence type="ECO:0000313" key="5">
    <source>
        <dbReference type="Proteomes" id="UP001367508"/>
    </source>
</evidence>
<dbReference type="Proteomes" id="UP001367508">
    <property type="component" value="Unassembled WGS sequence"/>
</dbReference>
<dbReference type="PANTHER" id="PTHR42721">
    <property type="entry name" value="SUGAR HYDROLASE-RELATED"/>
    <property type="match status" value="1"/>
</dbReference>
<dbReference type="InterPro" id="IPR036881">
    <property type="entry name" value="Glyco_hydro_3_C_sf"/>
</dbReference>